<evidence type="ECO:0000256" key="2">
    <source>
        <dbReference type="ARBA" id="ARBA00022714"/>
    </source>
</evidence>
<dbReference type="SUPFAM" id="SSF50022">
    <property type="entry name" value="ISP domain"/>
    <property type="match status" value="1"/>
</dbReference>
<evidence type="ECO:0000313" key="8">
    <source>
        <dbReference type="EMBL" id="OIR21491.1"/>
    </source>
</evidence>
<evidence type="ECO:0000256" key="1">
    <source>
        <dbReference type="ARBA" id="ARBA00001962"/>
    </source>
</evidence>
<comment type="cofactor">
    <cofactor evidence="1">
        <name>Fe cation</name>
        <dbReference type="ChEBI" id="CHEBI:24875"/>
    </cofactor>
</comment>
<evidence type="ECO:0000256" key="6">
    <source>
        <dbReference type="ARBA" id="ARBA00023014"/>
    </source>
</evidence>
<dbReference type="SUPFAM" id="SSF55961">
    <property type="entry name" value="Bet v1-like"/>
    <property type="match status" value="1"/>
</dbReference>
<organism evidence="8 9">
    <name type="scientific">Marine Group III euryarchaeote CG-Epi4</name>
    <dbReference type="NCBI Taxonomy" id="1888998"/>
    <lineage>
        <taxon>Archaea</taxon>
        <taxon>Methanobacteriati</taxon>
        <taxon>Thermoplasmatota</taxon>
        <taxon>Thermoplasmata</taxon>
        <taxon>Candidatus Thermoprofundales</taxon>
    </lineage>
</organism>
<dbReference type="EMBL" id="MIYX01000005">
    <property type="protein sequence ID" value="OIR21491.1"/>
    <property type="molecule type" value="Genomic_DNA"/>
</dbReference>
<dbReference type="AlphaFoldDB" id="A0A1J5TMW1"/>
<proteinExistence type="predicted"/>
<evidence type="ECO:0000256" key="4">
    <source>
        <dbReference type="ARBA" id="ARBA00023002"/>
    </source>
</evidence>
<feature type="domain" description="Rieske" evidence="7">
    <location>
        <begin position="37"/>
        <end position="131"/>
    </location>
</feature>
<evidence type="ECO:0000256" key="3">
    <source>
        <dbReference type="ARBA" id="ARBA00022723"/>
    </source>
</evidence>
<dbReference type="GO" id="GO:0005506">
    <property type="term" value="F:iron ion binding"/>
    <property type="evidence" value="ECO:0007669"/>
    <property type="project" value="InterPro"/>
</dbReference>
<dbReference type="InterPro" id="IPR036922">
    <property type="entry name" value="Rieske_2Fe-2S_sf"/>
</dbReference>
<keyword evidence="6" id="KW-0411">Iron-sulfur</keyword>
<dbReference type="Proteomes" id="UP000183375">
    <property type="component" value="Unassembled WGS sequence"/>
</dbReference>
<dbReference type="Pfam" id="PF00848">
    <property type="entry name" value="Ring_hydroxyl_A"/>
    <property type="match status" value="1"/>
</dbReference>
<dbReference type="PROSITE" id="PS51296">
    <property type="entry name" value="RIESKE"/>
    <property type="match status" value="1"/>
</dbReference>
<protein>
    <submittedName>
        <fullName evidence="8">Choline monooxygenase</fullName>
    </submittedName>
</protein>
<keyword evidence="5" id="KW-0408">Iron</keyword>
<evidence type="ECO:0000313" key="9">
    <source>
        <dbReference type="Proteomes" id="UP000183375"/>
    </source>
</evidence>
<dbReference type="Gene3D" id="2.102.10.10">
    <property type="entry name" value="Rieske [2Fe-2S] iron-sulphur domain"/>
    <property type="match status" value="1"/>
</dbReference>
<dbReference type="Gene3D" id="3.90.380.10">
    <property type="entry name" value="Naphthalene 1,2-dioxygenase Alpha Subunit, Chain A, domain 1"/>
    <property type="match status" value="2"/>
</dbReference>
<dbReference type="PANTHER" id="PTHR43756">
    <property type="entry name" value="CHOLINE MONOOXYGENASE, CHLOROPLASTIC"/>
    <property type="match status" value="1"/>
</dbReference>
<dbReference type="GO" id="GO:0051537">
    <property type="term" value="F:2 iron, 2 sulfur cluster binding"/>
    <property type="evidence" value="ECO:0007669"/>
    <property type="project" value="UniProtKB-KW"/>
</dbReference>
<evidence type="ECO:0000256" key="5">
    <source>
        <dbReference type="ARBA" id="ARBA00023004"/>
    </source>
</evidence>
<dbReference type="PANTHER" id="PTHR43756:SF5">
    <property type="entry name" value="CHOLINE MONOOXYGENASE, CHLOROPLASTIC"/>
    <property type="match status" value="1"/>
</dbReference>
<reference evidence="8 9" key="1">
    <citation type="submission" date="2016-08" db="EMBL/GenBank/DDBJ databases">
        <title>New Insights into Marine Group III Euryarchaeota, from dark to light.</title>
        <authorList>
            <person name="Haro-Moreno J.M."/>
            <person name="Rodriguez-Valera F."/>
            <person name="Lopez-Garcia P."/>
            <person name="Moreira D."/>
            <person name="Martin-Cuadrado A.B."/>
        </authorList>
    </citation>
    <scope>NUCLEOTIDE SEQUENCE [LARGE SCALE GENOMIC DNA]</scope>
    <source>
        <strain evidence="8">CG-Epi4</strain>
    </source>
</reference>
<dbReference type="Pfam" id="PF00355">
    <property type="entry name" value="Rieske"/>
    <property type="match status" value="1"/>
</dbReference>
<dbReference type="InterPro" id="IPR001663">
    <property type="entry name" value="Rng_hydr_dOase-A"/>
</dbReference>
<keyword evidence="4" id="KW-0560">Oxidoreductase</keyword>
<gene>
    <name evidence="8" type="ORF">BEU01_02470</name>
</gene>
<comment type="caution">
    <text evidence="8">The sequence shown here is derived from an EMBL/GenBank/DDBJ whole genome shotgun (WGS) entry which is preliminary data.</text>
</comment>
<keyword evidence="2" id="KW-0001">2Fe-2S</keyword>
<name>A0A1J5TMW1_9ARCH</name>
<keyword evidence="8" id="KW-0503">Monooxygenase</keyword>
<dbReference type="GO" id="GO:0004497">
    <property type="term" value="F:monooxygenase activity"/>
    <property type="evidence" value="ECO:0007669"/>
    <property type="project" value="UniProtKB-KW"/>
</dbReference>
<dbReference type="InterPro" id="IPR015879">
    <property type="entry name" value="Ring_hydroxy_dOase_asu_C_dom"/>
</dbReference>
<accession>A0A1J5TMW1</accession>
<dbReference type="InterPro" id="IPR017941">
    <property type="entry name" value="Rieske_2Fe-2S"/>
</dbReference>
<sequence length="355" mass="41996">MKIDIDEDICKARTIPSKFYHSPKIYRKLKKIFSRSWQFVGDTDLLEKNNAHPDILLEGMVDEPYVLTKDGEKIRCLSNVCTHRGTIVCENATKTKNLVCGYHGRQFRIDGKMKFMPEFEEVENFPSESENLPRIEMDMWKKMIFIINDRKCDISELIGPMIERLSWLPIEEFRYKPELSRIYNVKANWALYCDNYLEGFHIPFVHKDLNQTLEYDEYFTEGIDNTVLQIGIGKDNENTFDLPKNHQDYGKNVAAYYFFLFPNMMFNFYPWGLSINVVKPKSPEKTQIQYFTYVWKEELMEKGAGSGLDKVELEDEEIVESVQKGIKSKAYDRGRYSPKREIGVHYFHKLIQKYY</sequence>
<evidence type="ECO:0000259" key="7">
    <source>
        <dbReference type="PROSITE" id="PS51296"/>
    </source>
</evidence>
<keyword evidence="3" id="KW-0479">Metal-binding</keyword>